<evidence type="ECO:0000313" key="2">
    <source>
        <dbReference type="EMBL" id="EFC41362.1"/>
    </source>
</evidence>
<dbReference type="RefSeq" id="XP_002674106.1">
    <property type="nucleotide sequence ID" value="XM_002674060.1"/>
</dbReference>
<proteinExistence type="predicted"/>
<dbReference type="VEuPathDB" id="AmoebaDB:NAEGRDRAFT_51138"/>
<dbReference type="Proteomes" id="UP000006671">
    <property type="component" value="Unassembled WGS sequence"/>
</dbReference>
<gene>
    <name evidence="2" type="ORF">NAEGRDRAFT_51138</name>
</gene>
<dbReference type="GeneID" id="8850653"/>
<protein>
    <submittedName>
        <fullName evidence="2">Predicted protein</fullName>
    </submittedName>
</protein>
<organism evidence="3">
    <name type="scientific">Naegleria gruberi</name>
    <name type="common">Amoeba</name>
    <dbReference type="NCBI Taxonomy" id="5762"/>
    <lineage>
        <taxon>Eukaryota</taxon>
        <taxon>Discoba</taxon>
        <taxon>Heterolobosea</taxon>
        <taxon>Tetramitia</taxon>
        <taxon>Eutetramitia</taxon>
        <taxon>Vahlkampfiidae</taxon>
        <taxon>Naegleria</taxon>
    </lineage>
</organism>
<evidence type="ECO:0000256" key="1">
    <source>
        <dbReference type="SAM" id="MobiDB-lite"/>
    </source>
</evidence>
<dbReference type="KEGG" id="ngr:NAEGRDRAFT_51138"/>
<sequence length="863" mass="98578">MFHQNSFHSQPSTTSHTVAQTMFSYPPPSQTIPISSTSNSGQENIVSPNMVDQWNTRIINQYYSKNSKPIENIIGKGSTSDKTYMEPDGLRYYMDIKDHFGLTMMKDNILTNSFKYKKSDYSKITSKNKKGERLLMRLGGHDLLAKMEGFTNIYSFLGILLRNDLLDKKRLHEEGFISKQETSHQTKKTTSTDKVFENERVEISKIKGKQWEESQKRKIEKVQQSGKETPKKKKRKPTYSSTINTTILKQVVVKNRQQVSNKTVDMFRNEGNVNDLSSSSILQHAQSSTDLLCSDFFNLKVLTLEGEGKLIYHSIFPTLCCYALQHKKWIGWMKDKGRPLCEQDKKETKDLIVALNLDYAANSKLTTIYITVINSKCFGTGQSRAVCAPLAIWKGDEGEIKHVAEHFKKEIEIIRKNGITIGSYHCSVDVFLTMDLKALGEVCPGVKQDSWCPFCNITFPICTKHHRPRTLTELGCILGLPASNIIICVLHAKERLCENILRITLSGMKEKEKFWTAVTKIKGLEYINKVEDEDWNEVRIFLHGNTCNTLLENINVMAPFFESEKTKDLWHSLKQVFHNIDYDKPMDVLSDSLSKFWKLYITTVQGFPGKSWYAHILVKHIIPLKERVGHVKLFETQAFESSHIEELDTINFGSSKGGGHLHTYHDSLFSNTKDYSQMFSSNGVVLPSGMDFGIDENKDLLKKVFSIQPVEERTIISLGLEGKLLAQVILRKLRILLLTTILPNTFLLPHPRSLTKKRLEELKEDYTVKLNNDEVILQQLCEREADTRLFQPHQCCQGTVVVPADLEEYHISTNKVNTIPTNKTAAEHVDEEQQRTRGKLKAVSEVRRTTAAFAALTRTVNKK</sequence>
<dbReference type="EMBL" id="GG738886">
    <property type="protein sequence ID" value="EFC41362.1"/>
    <property type="molecule type" value="Genomic_DNA"/>
</dbReference>
<accession>D2VP33</accession>
<reference evidence="2 3" key="1">
    <citation type="journal article" date="2010" name="Cell">
        <title>The genome of Naegleria gruberi illuminates early eukaryotic versatility.</title>
        <authorList>
            <person name="Fritz-Laylin L.K."/>
            <person name="Prochnik S.E."/>
            <person name="Ginger M.L."/>
            <person name="Dacks J.B."/>
            <person name="Carpenter M.L."/>
            <person name="Field M.C."/>
            <person name="Kuo A."/>
            <person name="Paredez A."/>
            <person name="Chapman J."/>
            <person name="Pham J."/>
            <person name="Shu S."/>
            <person name="Neupane R."/>
            <person name="Cipriano M."/>
            <person name="Mancuso J."/>
            <person name="Tu H."/>
            <person name="Salamov A."/>
            <person name="Lindquist E."/>
            <person name="Shapiro H."/>
            <person name="Lucas S."/>
            <person name="Grigoriev I.V."/>
            <person name="Cande W.Z."/>
            <person name="Fulton C."/>
            <person name="Rokhsar D.S."/>
            <person name="Dawson S.C."/>
        </authorList>
    </citation>
    <scope>NUCLEOTIDE SEQUENCE [LARGE SCALE GENOMIC DNA]</scope>
    <source>
        <strain evidence="2 3">NEG-M</strain>
    </source>
</reference>
<keyword evidence="3" id="KW-1185">Reference proteome</keyword>
<evidence type="ECO:0000313" key="3">
    <source>
        <dbReference type="Proteomes" id="UP000006671"/>
    </source>
</evidence>
<name>D2VP33_NAEGR</name>
<dbReference type="AlphaFoldDB" id="D2VP33"/>
<dbReference type="OrthoDB" id="10346995at2759"/>
<dbReference type="InParanoid" id="D2VP33"/>
<feature type="region of interest" description="Disordered" evidence="1">
    <location>
        <begin position="214"/>
        <end position="239"/>
    </location>
</feature>